<dbReference type="GO" id="GO:1902412">
    <property type="term" value="P:regulation of mitotic cytokinesis"/>
    <property type="evidence" value="ECO:0007669"/>
    <property type="project" value="InterPro"/>
</dbReference>
<dbReference type="InterPro" id="IPR043188">
    <property type="entry name" value="DCDC1"/>
</dbReference>
<evidence type="ECO:0000313" key="2">
    <source>
        <dbReference type="Ensembl" id="ENSNPEP00000011555.1"/>
    </source>
</evidence>
<proteinExistence type="predicted"/>
<reference evidence="2" key="2">
    <citation type="submission" date="2025-09" db="UniProtKB">
        <authorList>
            <consortium name="Ensembl"/>
        </authorList>
    </citation>
    <scope>IDENTIFICATION</scope>
</reference>
<dbReference type="GO" id="GO:0008017">
    <property type="term" value="F:microtubule binding"/>
    <property type="evidence" value="ECO:0007669"/>
    <property type="project" value="InterPro"/>
</dbReference>
<dbReference type="Proteomes" id="UP000694420">
    <property type="component" value="Unplaced"/>
</dbReference>
<dbReference type="GO" id="GO:0030496">
    <property type="term" value="C:midbody"/>
    <property type="evidence" value="ECO:0007669"/>
    <property type="project" value="TreeGrafter"/>
</dbReference>
<dbReference type="AlphaFoldDB" id="A0A8C6ZDM6"/>
<accession>A0A8C6ZDM6</accession>
<feature type="region of interest" description="Disordered" evidence="1">
    <location>
        <begin position="113"/>
        <end position="140"/>
    </location>
</feature>
<evidence type="ECO:0000313" key="3">
    <source>
        <dbReference type="Proteomes" id="UP000694420"/>
    </source>
</evidence>
<reference evidence="2" key="1">
    <citation type="submission" date="2025-08" db="UniProtKB">
        <authorList>
            <consortium name="Ensembl"/>
        </authorList>
    </citation>
    <scope>IDENTIFICATION</scope>
</reference>
<sequence length="258" mass="28106">MRGSGSQLGSADPQPGIGTAVTQVQLKLMQGQVLELQLQSSPHKKQELALAEVSPQSCLATTSIYPQQGVQSTVISRRSRLQSCSKHQTKSVQSCDGVSDLDSYKSNRTESFCLMSPSKRNRPQSAPTGSQTVFPPSPSTEHYHAQKASALCKVIKQQPNIIKVIAHKTVFLADGTEALEPKDIPREADVCISTGEPFSEPLKKKSKEVTWAVNGLVLCNDKIREDLIVLVFKNSKISCLKLTLKRVVGLCPTEILIP</sequence>
<feature type="compositionally biased region" description="Polar residues" evidence="1">
    <location>
        <begin position="123"/>
        <end position="134"/>
    </location>
</feature>
<evidence type="ECO:0000256" key="1">
    <source>
        <dbReference type="SAM" id="MobiDB-lite"/>
    </source>
</evidence>
<dbReference type="PANTHER" id="PTHR46302:SF3">
    <property type="entry name" value="DOUBLECORTIN DOMAIN-CONTAINING PROTEIN 1"/>
    <property type="match status" value="1"/>
</dbReference>
<organism evidence="2 3">
    <name type="scientific">Nothoprocta perdicaria</name>
    <name type="common">Chilean tinamou</name>
    <name type="synonym">Crypturus perdicarius</name>
    <dbReference type="NCBI Taxonomy" id="30464"/>
    <lineage>
        <taxon>Eukaryota</taxon>
        <taxon>Metazoa</taxon>
        <taxon>Chordata</taxon>
        <taxon>Craniata</taxon>
        <taxon>Vertebrata</taxon>
        <taxon>Euteleostomi</taxon>
        <taxon>Archelosauria</taxon>
        <taxon>Archosauria</taxon>
        <taxon>Dinosauria</taxon>
        <taxon>Saurischia</taxon>
        <taxon>Theropoda</taxon>
        <taxon>Coelurosauria</taxon>
        <taxon>Aves</taxon>
        <taxon>Palaeognathae</taxon>
        <taxon>Tinamiformes</taxon>
        <taxon>Tinamidae</taxon>
        <taxon>Nothoprocta</taxon>
    </lineage>
</organism>
<dbReference type="PANTHER" id="PTHR46302">
    <property type="entry name" value="DOUBLECORTIN DOMAIN-CONTAINING PROTEIN 1"/>
    <property type="match status" value="1"/>
</dbReference>
<protein>
    <submittedName>
        <fullName evidence="2">Uncharacterized protein</fullName>
    </submittedName>
</protein>
<name>A0A8C6ZDM6_NOTPE</name>
<dbReference type="Ensembl" id="ENSNPET00000011854.1">
    <property type="protein sequence ID" value="ENSNPEP00000011555.1"/>
    <property type="gene ID" value="ENSNPEG00000008681.1"/>
</dbReference>
<keyword evidence="3" id="KW-1185">Reference proteome</keyword>